<dbReference type="Proteomes" id="UP000035651">
    <property type="component" value="Chromosome"/>
</dbReference>
<protein>
    <recommendedName>
        <fullName evidence="3">N-acetyltransferase domain-containing protein</fullName>
    </recommendedName>
</protein>
<dbReference type="STRING" id="656179.AB870_13045"/>
<organism evidence="4 5">
    <name type="scientific">Pandoraea faecigallinarum</name>
    <dbReference type="NCBI Taxonomy" id="656179"/>
    <lineage>
        <taxon>Bacteria</taxon>
        <taxon>Pseudomonadati</taxon>
        <taxon>Pseudomonadota</taxon>
        <taxon>Betaproteobacteria</taxon>
        <taxon>Burkholderiales</taxon>
        <taxon>Burkholderiaceae</taxon>
        <taxon>Pandoraea</taxon>
    </lineage>
</organism>
<dbReference type="GO" id="GO:0016747">
    <property type="term" value="F:acyltransferase activity, transferring groups other than amino-acyl groups"/>
    <property type="evidence" value="ECO:0007669"/>
    <property type="project" value="InterPro"/>
</dbReference>
<dbReference type="PATRIC" id="fig|656179.3.peg.2776"/>
<evidence type="ECO:0000256" key="1">
    <source>
        <dbReference type="ARBA" id="ARBA00022679"/>
    </source>
</evidence>
<dbReference type="KEGG" id="pfg:AB870_13045"/>
<proteinExistence type="predicted"/>
<reference evidence="4" key="1">
    <citation type="submission" date="2016-06" db="EMBL/GenBank/DDBJ databases">
        <title>Complete Genome Sequence of Pandoraea faecigallinarum DSM-23572.</title>
        <authorList>
            <person name="Yong D."/>
            <person name="Ee R."/>
            <person name="Lim Y.-L."/>
            <person name="Yin W.-F."/>
            <person name="Chan K.-G."/>
        </authorList>
    </citation>
    <scope>NUCLEOTIDE SEQUENCE</scope>
    <source>
        <strain evidence="4">DSM 23572</strain>
    </source>
</reference>
<keyword evidence="5" id="KW-1185">Reference proteome</keyword>
<gene>
    <name evidence="4" type="ORF">AB870_13045</name>
</gene>
<keyword evidence="2" id="KW-0012">Acyltransferase</keyword>
<dbReference type="EMBL" id="CP011807">
    <property type="protein sequence ID" value="AKM30833.1"/>
    <property type="molecule type" value="Genomic_DNA"/>
</dbReference>
<dbReference type="AlphaFoldDB" id="A0A0H3WW42"/>
<dbReference type="Pfam" id="PF00583">
    <property type="entry name" value="Acetyltransf_1"/>
    <property type="match status" value="1"/>
</dbReference>
<dbReference type="SUPFAM" id="SSF55729">
    <property type="entry name" value="Acyl-CoA N-acyltransferases (Nat)"/>
    <property type="match status" value="1"/>
</dbReference>
<dbReference type="PANTHER" id="PTHR43877:SF2">
    <property type="entry name" value="AMINOALKYLPHOSPHONATE N-ACETYLTRANSFERASE-RELATED"/>
    <property type="match status" value="1"/>
</dbReference>
<keyword evidence="1" id="KW-0808">Transferase</keyword>
<dbReference type="PANTHER" id="PTHR43877">
    <property type="entry name" value="AMINOALKYLPHOSPHONATE N-ACETYLTRANSFERASE-RELATED-RELATED"/>
    <property type="match status" value="1"/>
</dbReference>
<evidence type="ECO:0000259" key="3">
    <source>
        <dbReference type="PROSITE" id="PS51186"/>
    </source>
</evidence>
<sequence>MRGPEIVLRDARASDVDALTQLLMQTYHTTWEPMLRPEVAATFATGERTCAYVRAHWHEVTVAVLHNVDPNADGDVAGMVHVIGDFVDALHVAPSRQRLGIGARLLAHAEAQMRARGHRLARLETDTFNVQSRAFYVRNGYTEVATYPDEAWDSGLTTVLLTKPL</sequence>
<name>A0A0H3WW42_9BURK</name>
<dbReference type="InterPro" id="IPR000182">
    <property type="entry name" value="GNAT_dom"/>
</dbReference>
<evidence type="ECO:0000313" key="5">
    <source>
        <dbReference type="Proteomes" id="UP000035651"/>
    </source>
</evidence>
<dbReference type="CDD" id="cd04301">
    <property type="entry name" value="NAT_SF"/>
    <property type="match status" value="1"/>
</dbReference>
<evidence type="ECO:0000256" key="2">
    <source>
        <dbReference type="ARBA" id="ARBA00023315"/>
    </source>
</evidence>
<dbReference type="InterPro" id="IPR016181">
    <property type="entry name" value="Acyl_CoA_acyltransferase"/>
</dbReference>
<dbReference type="PROSITE" id="PS51186">
    <property type="entry name" value="GNAT"/>
    <property type="match status" value="1"/>
</dbReference>
<accession>A0A0H3WW42</accession>
<dbReference type="Gene3D" id="3.40.630.30">
    <property type="match status" value="1"/>
</dbReference>
<dbReference type="OrthoDB" id="9787920at2"/>
<dbReference type="RefSeq" id="WP_047906659.1">
    <property type="nucleotide sequence ID" value="NZ_CP011807.3"/>
</dbReference>
<feature type="domain" description="N-acetyltransferase" evidence="3">
    <location>
        <begin position="6"/>
        <end position="165"/>
    </location>
</feature>
<dbReference type="InterPro" id="IPR050832">
    <property type="entry name" value="Bact_Acetyltransf"/>
</dbReference>
<evidence type="ECO:0000313" key="4">
    <source>
        <dbReference type="EMBL" id="AKM30833.1"/>
    </source>
</evidence>